<feature type="compositionally biased region" description="Acidic residues" evidence="1">
    <location>
        <begin position="84"/>
        <end position="116"/>
    </location>
</feature>
<comment type="caution">
    <text evidence="2">The sequence shown here is derived from an EMBL/GenBank/DDBJ whole genome shotgun (WGS) entry which is preliminary data.</text>
</comment>
<protein>
    <submittedName>
        <fullName evidence="2">Uncharacterized protein</fullName>
    </submittedName>
</protein>
<proteinExistence type="predicted"/>
<evidence type="ECO:0000313" key="3">
    <source>
        <dbReference type="Proteomes" id="UP000324222"/>
    </source>
</evidence>
<dbReference type="EMBL" id="VSRR010057776">
    <property type="protein sequence ID" value="MPC81716.1"/>
    <property type="molecule type" value="Genomic_DNA"/>
</dbReference>
<evidence type="ECO:0000313" key="2">
    <source>
        <dbReference type="EMBL" id="MPC81716.1"/>
    </source>
</evidence>
<feature type="region of interest" description="Disordered" evidence="1">
    <location>
        <begin position="76"/>
        <end position="116"/>
    </location>
</feature>
<name>A0A5B7IIB4_PORTR</name>
<dbReference type="Proteomes" id="UP000324222">
    <property type="component" value="Unassembled WGS sequence"/>
</dbReference>
<keyword evidence="3" id="KW-1185">Reference proteome</keyword>
<sequence>MPATSDERLSVVGEEVLLSANCHCASFFMSSGSGLLACGRGGITGGGGSRAFAVSPPCSHLVYLGKVGRRKWLAGRSKLRTREEEEEEEGEETEEKEDEEEKEEEEEEEEITSYAK</sequence>
<organism evidence="2 3">
    <name type="scientific">Portunus trituberculatus</name>
    <name type="common">Swimming crab</name>
    <name type="synonym">Neptunus trituberculatus</name>
    <dbReference type="NCBI Taxonomy" id="210409"/>
    <lineage>
        <taxon>Eukaryota</taxon>
        <taxon>Metazoa</taxon>
        <taxon>Ecdysozoa</taxon>
        <taxon>Arthropoda</taxon>
        <taxon>Crustacea</taxon>
        <taxon>Multicrustacea</taxon>
        <taxon>Malacostraca</taxon>
        <taxon>Eumalacostraca</taxon>
        <taxon>Eucarida</taxon>
        <taxon>Decapoda</taxon>
        <taxon>Pleocyemata</taxon>
        <taxon>Brachyura</taxon>
        <taxon>Eubrachyura</taxon>
        <taxon>Portunoidea</taxon>
        <taxon>Portunidae</taxon>
        <taxon>Portuninae</taxon>
        <taxon>Portunus</taxon>
    </lineage>
</organism>
<reference evidence="2 3" key="1">
    <citation type="submission" date="2019-05" db="EMBL/GenBank/DDBJ databases">
        <title>Another draft genome of Portunus trituberculatus and its Hox gene families provides insights of decapod evolution.</title>
        <authorList>
            <person name="Jeong J.-H."/>
            <person name="Song I."/>
            <person name="Kim S."/>
            <person name="Choi T."/>
            <person name="Kim D."/>
            <person name="Ryu S."/>
            <person name="Kim W."/>
        </authorList>
    </citation>
    <scope>NUCLEOTIDE SEQUENCE [LARGE SCALE GENOMIC DNA]</scope>
    <source>
        <tissue evidence="2">Muscle</tissue>
    </source>
</reference>
<evidence type="ECO:0000256" key="1">
    <source>
        <dbReference type="SAM" id="MobiDB-lite"/>
    </source>
</evidence>
<accession>A0A5B7IIB4</accession>
<dbReference type="AlphaFoldDB" id="A0A5B7IIB4"/>
<gene>
    <name evidence="2" type="ORF">E2C01_076347</name>
</gene>